<dbReference type="EMBL" id="JAQHRD010000004">
    <property type="protein sequence ID" value="KAJ6441451.1"/>
    <property type="molecule type" value="Genomic_DNA"/>
</dbReference>
<keyword evidence="6" id="KW-1185">Reference proteome</keyword>
<dbReference type="PRINTS" id="PR00080">
    <property type="entry name" value="SDRFAMILY"/>
</dbReference>
<dbReference type="SUPFAM" id="SSF51735">
    <property type="entry name" value="NAD(P)-binding Rossmann-fold domains"/>
    <property type="match status" value="1"/>
</dbReference>
<accession>A0AB34FRL1</accession>
<evidence type="ECO:0000313" key="5">
    <source>
        <dbReference type="EMBL" id="KAJ6441451.1"/>
    </source>
</evidence>
<evidence type="ECO:0000256" key="2">
    <source>
        <dbReference type="ARBA" id="ARBA00023002"/>
    </source>
</evidence>
<dbReference type="GO" id="GO:0016491">
    <property type="term" value="F:oxidoreductase activity"/>
    <property type="evidence" value="ECO:0007669"/>
    <property type="project" value="UniProtKB-KW"/>
</dbReference>
<dbReference type="InterPro" id="IPR002347">
    <property type="entry name" value="SDR_fam"/>
</dbReference>
<dbReference type="PANTHER" id="PTHR44196:SF1">
    <property type="entry name" value="DEHYDROGENASE_REDUCTASE SDR FAMILY MEMBER 7B"/>
    <property type="match status" value="1"/>
</dbReference>
<organism evidence="5 6">
    <name type="scientific">Purpureocillium lavendulum</name>
    <dbReference type="NCBI Taxonomy" id="1247861"/>
    <lineage>
        <taxon>Eukaryota</taxon>
        <taxon>Fungi</taxon>
        <taxon>Dikarya</taxon>
        <taxon>Ascomycota</taxon>
        <taxon>Pezizomycotina</taxon>
        <taxon>Sordariomycetes</taxon>
        <taxon>Hypocreomycetidae</taxon>
        <taxon>Hypocreales</taxon>
        <taxon>Ophiocordycipitaceae</taxon>
        <taxon>Purpureocillium</taxon>
    </lineage>
</organism>
<dbReference type="AlphaFoldDB" id="A0AB34FRL1"/>
<evidence type="ECO:0000256" key="4">
    <source>
        <dbReference type="SAM" id="MobiDB-lite"/>
    </source>
</evidence>
<dbReference type="Proteomes" id="UP001163105">
    <property type="component" value="Unassembled WGS sequence"/>
</dbReference>
<comment type="caution">
    <text evidence="5">The sequence shown here is derived from an EMBL/GenBank/DDBJ whole genome shotgun (WGS) entry which is preliminary data.</text>
</comment>
<proteinExistence type="inferred from homology"/>
<evidence type="ECO:0000256" key="1">
    <source>
        <dbReference type="ARBA" id="ARBA00006484"/>
    </source>
</evidence>
<dbReference type="PANTHER" id="PTHR44196">
    <property type="entry name" value="DEHYDROGENASE/REDUCTASE SDR FAMILY MEMBER 7B"/>
    <property type="match status" value="1"/>
</dbReference>
<comment type="similarity">
    <text evidence="1 3">Belongs to the short-chain dehydrogenases/reductases (SDR) family.</text>
</comment>
<feature type="region of interest" description="Disordered" evidence="4">
    <location>
        <begin position="202"/>
        <end position="222"/>
    </location>
</feature>
<dbReference type="InterPro" id="IPR036291">
    <property type="entry name" value="NAD(P)-bd_dom_sf"/>
</dbReference>
<gene>
    <name evidence="5" type="ORF">O9K51_05002</name>
</gene>
<dbReference type="Gene3D" id="3.40.50.720">
    <property type="entry name" value="NAD(P)-binding Rossmann-like Domain"/>
    <property type="match status" value="1"/>
</dbReference>
<dbReference type="PRINTS" id="PR00081">
    <property type="entry name" value="GDHRDH"/>
</dbReference>
<dbReference type="GO" id="GO:0016020">
    <property type="term" value="C:membrane"/>
    <property type="evidence" value="ECO:0007669"/>
    <property type="project" value="TreeGrafter"/>
</dbReference>
<reference evidence="5" key="1">
    <citation type="submission" date="2023-01" db="EMBL/GenBank/DDBJ databases">
        <title>The growth and conidiation of Purpureocillium lavendulum are regulated by nitrogen source and histone H3K14 acetylation.</title>
        <authorList>
            <person name="Tang P."/>
            <person name="Han J."/>
            <person name="Zhang C."/>
            <person name="Tang P."/>
            <person name="Qi F."/>
            <person name="Zhang K."/>
            <person name="Liang L."/>
        </authorList>
    </citation>
    <scope>NUCLEOTIDE SEQUENCE</scope>
    <source>
        <strain evidence="5">YMF1.00683</strain>
    </source>
</reference>
<sequence>MPDSQAHHPLDFTCALVTGGGGGIGKALAQWLVSRGKKVLLAGRTESNLRAAAKEVGAAGYYVLDTGKTDAMPAFVRRLTAEHPDVDCLVNNAGVQRPLDVSRDAAEDFLARADAEIDINIRGPLHLALLLLPHLRARPHGACVVNVSSVLGFVPFSVVNPVYNGTKAWLHFWSMNLRTQLARDPALRHVRVVEIAPPMVGTDLHREREDPDDNKKHNNGSALTVEEFVDEVARKWEAGEDMITAGPGNAIVGQWYDTMGGKYPG</sequence>
<feature type="compositionally biased region" description="Basic and acidic residues" evidence="4">
    <location>
        <begin position="203"/>
        <end position="216"/>
    </location>
</feature>
<evidence type="ECO:0000256" key="3">
    <source>
        <dbReference type="RuleBase" id="RU000363"/>
    </source>
</evidence>
<protein>
    <submittedName>
        <fullName evidence="5">Short-chain dehydrogenase</fullName>
    </submittedName>
</protein>
<name>A0AB34FRL1_9HYPO</name>
<keyword evidence="2" id="KW-0560">Oxidoreductase</keyword>
<evidence type="ECO:0000313" key="6">
    <source>
        <dbReference type="Proteomes" id="UP001163105"/>
    </source>
</evidence>
<dbReference type="Pfam" id="PF00106">
    <property type="entry name" value="adh_short"/>
    <property type="match status" value="1"/>
</dbReference>